<evidence type="ECO:0000313" key="2">
    <source>
        <dbReference type="Proteomes" id="UP000499080"/>
    </source>
</evidence>
<evidence type="ECO:0000313" key="1">
    <source>
        <dbReference type="EMBL" id="GBM38858.1"/>
    </source>
</evidence>
<gene>
    <name evidence="1" type="ORF">AVEN_49727_1</name>
</gene>
<organism evidence="1 2">
    <name type="scientific">Araneus ventricosus</name>
    <name type="common">Orbweaver spider</name>
    <name type="synonym">Epeira ventricosa</name>
    <dbReference type="NCBI Taxonomy" id="182803"/>
    <lineage>
        <taxon>Eukaryota</taxon>
        <taxon>Metazoa</taxon>
        <taxon>Ecdysozoa</taxon>
        <taxon>Arthropoda</taxon>
        <taxon>Chelicerata</taxon>
        <taxon>Arachnida</taxon>
        <taxon>Araneae</taxon>
        <taxon>Araneomorphae</taxon>
        <taxon>Entelegynae</taxon>
        <taxon>Araneoidea</taxon>
        <taxon>Araneidae</taxon>
        <taxon>Araneus</taxon>
    </lineage>
</organism>
<name>A0A4Y2FDX2_ARAVE</name>
<comment type="caution">
    <text evidence="1">The sequence shown here is derived from an EMBL/GenBank/DDBJ whole genome shotgun (WGS) entry which is preliminary data.</text>
</comment>
<proteinExistence type="predicted"/>
<keyword evidence="2" id="KW-1185">Reference proteome</keyword>
<accession>A0A4Y2FDX2</accession>
<dbReference type="OrthoDB" id="6434872at2759"/>
<reference evidence="1 2" key="1">
    <citation type="journal article" date="2019" name="Sci. Rep.">
        <title>Orb-weaving spider Araneus ventricosus genome elucidates the spidroin gene catalogue.</title>
        <authorList>
            <person name="Kono N."/>
            <person name="Nakamura H."/>
            <person name="Ohtoshi R."/>
            <person name="Moran D.A.P."/>
            <person name="Shinohara A."/>
            <person name="Yoshida Y."/>
            <person name="Fujiwara M."/>
            <person name="Mori M."/>
            <person name="Tomita M."/>
            <person name="Arakawa K."/>
        </authorList>
    </citation>
    <scope>NUCLEOTIDE SEQUENCE [LARGE SCALE GENOMIC DNA]</scope>
</reference>
<sequence length="127" mass="14611">MRRCQDLAVERMVDAQVKQKAWYDKNAVRRKFQVGDQVLVLATLKPNKLAVQWTRPGVTGSQLFYTIYIVKMTNKNDKTQIYHVNLLTPYHQGPESVNLLSSGKHENLESGPELEILYTTSDPNIYD</sequence>
<dbReference type="AlphaFoldDB" id="A0A4Y2FDX2"/>
<dbReference type="EMBL" id="BGPR01000880">
    <property type="protein sequence ID" value="GBM38858.1"/>
    <property type="molecule type" value="Genomic_DNA"/>
</dbReference>
<protein>
    <submittedName>
        <fullName evidence="1">Uncharacterized protein</fullName>
    </submittedName>
</protein>
<dbReference type="Proteomes" id="UP000499080">
    <property type="component" value="Unassembled WGS sequence"/>
</dbReference>